<sequence length="534" mass="60370">MRAAGFLAVASAVQVWILTCTLYIFALANDGQPLSDQYTPINSNDGYSTFREGLRLFQLEEFRDAAQFFWRAVLLHDKDQSNAGLYSVDEAFLPFLKCHMKIDALTDGLLFIAAESYLRGQEEMGDTYLAQTLERDANNLNGLELKNIISDSRRSNIGGGAATLSRLVDGVDMSSGSVPNARRLTKIKEIRDRVDISNPVNKKSHLEKHQVIETVDDFWSQFMVEDSTSSDDVADHSPEELYNLATTHFNAGNLVLAEQRFEQSCVKSGYKLSVACTTAVYIRTNLCMWGRRGSRFDNDMKIIAQVTEAEAKMYRSIESKPDPDQIRDAGLGHHALHNGRGRSIIYWQRGTSVHPHMMLGYPLPLEQSILKRYAAESMASLDEIRARFADNRVADRPSGLPYDVGAMREKFVDQHSEQLARGVSEPIKVGFVACSFNSKAVLYLSHDMFRFFDPEVVEIHVFSLGQPDNPLFIKNTMRGVDWRQRVIDTVDHFHDVRQFHNDHIGLARYIHSNSIQVLIEWDGYARQGERAAGM</sequence>
<dbReference type="AlphaFoldDB" id="K0S7D5"/>
<proteinExistence type="predicted"/>
<dbReference type="eggNOG" id="KOG4626">
    <property type="taxonomic scope" value="Eukaryota"/>
</dbReference>
<feature type="non-terminal residue" evidence="1">
    <location>
        <position position="534"/>
    </location>
</feature>
<dbReference type="InterPro" id="IPR037919">
    <property type="entry name" value="OGT"/>
</dbReference>
<dbReference type="EMBL" id="AGNL01020649">
    <property type="protein sequence ID" value="EJK60839.1"/>
    <property type="molecule type" value="Genomic_DNA"/>
</dbReference>
<keyword evidence="2" id="KW-1185">Reference proteome</keyword>
<name>K0S7D5_THAOC</name>
<accession>K0S7D5</accession>
<dbReference type="Gene3D" id="3.40.50.11380">
    <property type="match status" value="1"/>
</dbReference>
<comment type="caution">
    <text evidence="1">The sequence shown here is derived from an EMBL/GenBank/DDBJ whole genome shotgun (WGS) entry which is preliminary data.</text>
</comment>
<evidence type="ECO:0000313" key="1">
    <source>
        <dbReference type="EMBL" id="EJK60839.1"/>
    </source>
</evidence>
<organism evidence="1 2">
    <name type="scientific">Thalassiosira oceanica</name>
    <name type="common">Marine diatom</name>
    <dbReference type="NCBI Taxonomy" id="159749"/>
    <lineage>
        <taxon>Eukaryota</taxon>
        <taxon>Sar</taxon>
        <taxon>Stramenopiles</taxon>
        <taxon>Ochrophyta</taxon>
        <taxon>Bacillariophyta</taxon>
        <taxon>Coscinodiscophyceae</taxon>
        <taxon>Thalassiosirophycidae</taxon>
        <taxon>Thalassiosirales</taxon>
        <taxon>Thalassiosiraceae</taxon>
        <taxon>Thalassiosira</taxon>
    </lineage>
</organism>
<reference evidence="1 2" key="1">
    <citation type="journal article" date="2012" name="Genome Biol.">
        <title>Genome and low-iron response of an oceanic diatom adapted to chronic iron limitation.</title>
        <authorList>
            <person name="Lommer M."/>
            <person name="Specht M."/>
            <person name="Roy A.S."/>
            <person name="Kraemer L."/>
            <person name="Andreson R."/>
            <person name="Gutowska M.A."/>
            <person name="Wolf J."/>
            <person name="Bergner S.V."/>
            <person name="Schilhabel M.B."/>
            <person name="Klostermeier U.C."/>
            <person name="Beiko R.G."/>
            <person name="Rosenstiel P."/>
            <person name="Hippler M."/>
            <person name="Laroche J."/>
        </authorList>
    </citation>
    <scope>NUCLEOTIDE SEQUENCE [LARGE SCALE GENOMIC DNA]</scope>
    <source>
        <strain evidence="1 2">CCMP1005</strain>
    </source>
</reference>
<protein>
    <recommendedName>
        <fullName evidence="3">O-GlcNAc transferase C-terminal domain-containing protein</fullName>
    </recommendedName>
</protein>
<dbReference type="GO" id="GO:0097363">
    <property type="term" value="F:protein O-acetylglucosaminyltransferase activity"/>
    <property type="evidence" value="ECO:0007669"/>
    <property type="project" value="TreeGrafter"/>
</dbReference>
<dbReference type="PANTHER" id="PTHR44366">
    <property type="entry name" value="UDP-N-ACETYLGLUCOSAMINE--PEPTIDE N-ACETYLGLUCOSAMINYLTRANSFERASE 110 KDA SUBUNIT"/>
    <property type="match status" value="1"/>
</dbReference>
<evidence type="ECO:0008006" key="3">
    <source>
        <dbReference type="Google" id="ProtNLM"/>
    </source>
</evidence>
<evidence type="ECO:0000313" key="2">
    <source>
        <dbReference type="Proteomes" id="UP000266841"/>
    </source>
</evidence>
<dbReference type="GO" id="GO:0006493">
    <property type="term" value="P:protein O-linked glycosylation"/>
    <property type="evidence" value="ECO:0007669"/>
    <property type="project" value="InterPro"/>
</dbReference>
<dbReference type="OrthoDB" id="421121at2759"/>
<gene>
    <name evidence="1" type="ORF">THAOC_18747</name>
</gene>
<dbReference type="Proteomes" id="UP000266841">
    <property type="component" value="Unassembled WGS sequence"/>
</dbReference>
<dbReference type="PANTHER" id="PTHR44366:SF1">
    <property type="entry name" value="UDP-N-ACETYLGLUCOSAMINE--PEPTIDE N-ACETYLGLUCOSAMINYLTRANSFERASE 110 KDA SUBUNIT"/>
    <property type="match status" value="1"/>
</dbReference>